<name>A0A8J1XY02_OWEFU</name>
<dbReference type="InterPro" id="IPR006694">
    <property type="entry name" value="Fatty_acid_hydroxylase"/>
</dbReference>
<keyword evidence="3" id="KW-1133">Transmembrane helix</keyword>
<dbReference type="Pfam" id="PF04116">
    <property type="entry name" value="FA_hydroxylase"/>
    <property type="match status" value="1"/>
</dbReference>
<proteinExistence type="predicted"/>
<dbReference type="InterPro" id="IPR050307">
    <property type="entry name" value="Sterol_Desaturase_Related"/>
</dbReference>
<dbReference type="GO" id="GO:0016020">
    <property type="term" value="C:membrane"/>
    <property type="evidence" value="ECO:0007669"/>
    <property type="project" value="UniProtKB-SubCell"/>
</dbReference>
<keyword evidence="2" id="KW-0812">Transmembrane</keyword>
<organism evidence="5 6">
    <name type="scientific">Owenia fusiformis</name>
    <name type="common">Polychaete worm</name>
    <dbReference type="NCBI Taxonomy" id="6347"/>
    <lineage>
        <taxon>Eukaryota</taxon>
        <taxon>Metazoa</taxon>
        <taxon>Spiralia</taxon>
        <taxon>Lophotrochozoa</taxon>
        <taxon>Annelida</taxon>
        <taxon>Polychaeta</taxon>
        <taxon>Sedentaria</taxon>
        <taxon>Canalipalpata</taxon>
        <taxon>Sabellida</taxon>
        <taxon>Oweniida</taxon>
        <taxon>Oweniidae</taxon>
        <taxon>Owenia</taxon>
    </lineage>
</organism>
<keyword evidence="6" id="KW-1185">Reference proteome</keyword>
<keyword evidence="4" id="KW-0472">Membrane</keyword>
<evidence type="ECO:0000256" key="3">
    <source>
        <dbReference type="ARBA" id="ARBA00022989"/>
    </source>
</evidence>
<sequence>MTVKPRHGEVADCNQRLQTINETMKEKLDRIKSTLIKNVPGFVGTCAATVGIVALGATLRGEWLLILVHFLKQFGHLQSGSDIRLDATINSNENSTNIGSNATDVPFLEQYRLQGLQYVWMFSVLFTFLSYYGLGGVLQYTFYFKQKENSEDWKCQPNRWLTPALEKHEFTLGSINMLIGGSYSAVFATYLINGGRTKMYFDFGRYGIWWELFALPALFMIQDATAYYLHSTFHNVQFLYRWVHKWHHKYYAPTAFAAVAMHPVEFIMYQFSLIAPILFIPIYSGSFLLCIMYVYYYGMIDHSGIMMSAFWPWQPHTIFHDDHHRYFHCNFGFNTYFFDWLHGSLRRKDRYYTEDTFGGKGAALLQQKKD</sequence>
<dbReference type="Proteomes" id="UP000749559">
    <property type="component" value="Unassembled WGS sequence"/>
</dbReference>
<dbReference type="OrthoDB" id="408954at2759"/>
<evidence type="ECO:0000256" key="1">
    <source>
        <dbReference type="ARBA" id="ARBA00004370"/>
    </source>
</evidence>
<dbReference type="AlphaFoldDB" id="A0A8J1XY02"/>
<accession>A0A8J1XY02</accession>
<comment type="caution">
    <text evidence="5">The sequence shown here is derived from an EMBL/GenBank/DDBJ whole genome shotgun (WGS) entry which is preliminary data.</text>
</comment>
<evidence type="ECO:0000313" key="6">
    <source>
        <dbReference type="Proteomes" id="UP000749559"/>
    </source>
</evidence>
<protein>
    <submittedName>
        <fullName evidence="5">Uncharacterized protein</fullName>
    </submittedName>
</protein>
<gene>
    <name evidence="5" type="ORF">OFUS_LOCUS19020</name>
</gene>
<comment type="subcellular location">
    <subcellularLocation>
        <location evidence="1">Membrane</location>
    </subcellularLocation>
</comment>
<dbReference type="GO" id="GO:0008610">
    <property type="term" value="P:lipid biosynthetic process"/>
    <property type="evidence" value="ECO:0007669"/>
    <property type="project" value="InterPro"/>
</dbReference>
<dbReference type="EMBL" id="CAIIXF020000009">
    <property type="protein sequence ID" value="CAH1794301.1"/>
    <property type="molecule type" value="Genomic_DNA"/>
</dbReference>
<evidence type="ECO:0000313" key="5">
    <source>
        <dbReference type="EMBL" id="CAH1794301.1"/>
    </source>
</evidence>
<evidence type="ECO:0000256" key="4">
    <source>
        <dbReference type="ARBA" id="ARBA00023136"/>
    </source>
</evidence>
<evidence type="ECO:0000256" key="2">
    <source>
        <dbReference type="ARBA" id="ARBA00022692"/>
    </source>
</evidence>
<dbReference type="GO" id="GO:0005506">
    <property type="term" value="F:iron ion binding"/>
    <property type="evidence" value="ECO:0007669"/>
    <property type="project" value="InterPro"/>
</dbReference>
<reference evidence="5" key="1">
    <citation type="submission" date="2022-03" db="EMBL/GenBank/DDBJ databases">
        <authorList>
            <person name="Martin C."/>
        </authorList>
    </citation>
    <scope>NUCLEOTIDE SEQUENCE</scope>
</reference>
<dbReference type="PANTHER" id="PTHR11863">
    <property type="entry name" value="STEROL DESATURASE"/>
    <property type="match status" value="1"/>
</dbReference>
<dbReference type="GO" id="GO:0016491">
    <property type="term" value="F:oxidoreductase activity"/>
    <property type="evidence" value="ECO:0007669"/>
    <property type="project" value="InterPro"/>
</dbReference>